<proteinExistence type="predicted"/>
<accession>W2RKL2</accession>
<reference evidence="1 2" key="1">
    <citation type="submission" date="2013-03" db="EMBL/GenBank/DDBJ databases">
        <title>The Genome Sequence of Phialophora europaea CBS 101466.</title>
        <authorList>
            <consortium name="The Broad Institute Genomics Platform"/>
            <person name="Cuomo C."/>
            <person name="de Hoog S."/>
            <person name="Gorbushina A."/>
            <person name="Walker B."/>
            <person name="Young S.K."/>
            <person name="Zeng Q."/>
            <person name="Gargeya S."/>
            <person name="Fitzgerald M."/>
            <person name="Haas B."/>
            <person name="Abouelleil A."/>
            <person name="Allen A.W."/>
            <person name="Alvarado L."/>
            <person name="Arachchi H.M."/>
            <person name="Berlin A.M."/>
            <person name="Chapman S.B."/>
            <person name="Gainer-Dewar J."/>
            <person name="Goldberg J."/>
            <person name="Griggs A."/>
            <person name="Gujja S."/>
            <person name="Hansen M."/>
            <person name="Howarth C."/>
            <person name="Imamovic A."/>
            <person name="Ireland A."/>
            <person name="Larimer J."/>
            <person name="McCowan C."/>
            <person name="Murphy C."/>
            <person name="Pearson M."/>
            <person name="Poon T.W."/>
            <person name="Priest M."/>
            <person name="Roberts A."/>
            <person name="Saif S."/>
            <person name="Shea T."/>
            <person name="Sisk P."/>
            <person name="Sykes S."/>
            <person name="Wortman J."/>
            <person name="Nusbaum C."/>
            <person name="Birren B."/>
        </authorList>
    </citation>
    <scope>NUCLEOTIDE SEQUENCE [LARGE SCALE GENOMIC DNA]</scope>
    <source>
        <strain evidence="1 2">CBS 101466</strain>
    </source>
</reference>
<dbReference type="RefSeq" id="XP_008720543.1">
    <property type="nucleotide sequence ID" value="XM_008722321.1"/>
</dbReference>
<protein>
    <submittedName>
        <fullName evidence="1">Uncharacterized protein</fullName>
    </submittedName>
</protein>
<dbReference type="EMBL" id="KB822724">
    <property type="protein sequence ID" value="ETN37011.1"/>
    <property type="molecule type" value="Genomic_DNA"/>
</dbReference>
<sequence>MSLSWSGIQFSMRLARPLRPFPRSGTSDQILSPNQRIFSYVDDGTSSRSVDPIYLGCGLDWRGQIMDHYDS</sequence>
<organism evidence="1 2">
    <name type="scientific">Cyphellophora europaea (strain CBS 101466)</name>
    <name type="common">Phialophora europaea</name>
    <dbReference type="NCBI Taxonomy" id="1220924"/>
    <lineage>
        <taxon>Eukaryota</taxon>
        <taxon>Fungi</taxon>
        <taxon>Dikarya</taxon>
        <taxon>Ascomycota</taxon>
        <taxon>Pezizomycotina</taxon>
        <taxon>Eurotiomycetes</taxon>
        <taxon>Chaetothyriomycetidae</taxon>
        <taxon>Chaetothyriales</taxon>
        <taxon>Cyphellophoraceae</taxon>
        <taxon>Cyphellophora</taxon>
    </lineage>
</organism>
<evidence type="ECO:0000313" key="2">
    <source>
        <dbReference type="Proteomes" id="UP000030752"/>
    </source>
</evidence>
<evidence type="ECO:0000313" key="1">
    <source>
        <dbReference type="EMBL" id="ETN37011.1"/>
    </source>
</evidence>
<dbReference type="HOGENOM" id="CLU_2739948_0_0_1"/>
<name>W2RKL2_CYPE1</name>
<dbReference type="InParanoid" id="W2RKL2"/>
<dbReference type="GeneID" id="19975338"/>
<keyword evidence="2" id="KW-1185">Reference proteome</keyword>
<dbReference type="Proteomes" id="UP000030752">
    <property type="component" value="Unassembled WGS sequence"/>
</dbReference>
<dbReference type="AlphaFoldDB" id="W2RKL2"/>
<gene>
    <name evidence="1" type="ORF">HMPREF1541_07999</name>
</gene>
<dbReference type="VEuPathDB" id="FungiDB:HMPREF1541_07999"/>